<feature type="non-terminal residue" evidence="2">
    <location>
        <position position="1"/>
    </location>
</feature>
<keyword evidence="3" id="KW-1185">Reference proteome</keyword>
<dbReference type="EMBL" id="CAJRST010041110">
    <property type="protein sequence ID" value="CAG6021997.1"/>
    <property type="molecule type" value="Genomic_DNA"/>
</dbReference>
<proteinExistence type="predicted"/>
<evidence type="ECO:0000313" key="3">
    <source>
        <dbReference type="Proteomes" id="UP000677803"/>
    </source>
</evidence>
<organism evidence="2 3">
    <name type="scientific">Menidia menidia</name>
    <name type="common">Atlantic silverside</name>
    <dbReference type="NCBI Taxonomy" id="238744"/>
    <lineage>
        <taxon>Eukaryota</taxon>
        <taxon>Metazoa</taxon>
        <taxon>Chordata</taxon>
        <taxon>Craniata</taxon>
        <taxon>Vertebrata</taxon>
        <taxon>Euteleostomi</taxon>
        <taxon>Actinopterygii</taxon>
        <taxon>Neopterygii</taxon>
        <taxon>Teleostei</taxon>
        <taxon>Neoteleostei</taxon>
        <taxon>Acanthomorphata</taxon>
        <taxon>Ovalentaria</taxon>
        <taxon>Atherinomorphae</taxon>
        <taxon>Atheriniformes</taxon>
        <taxon>Atherinopsidae</taxon>
        <taxon>Menidiinae</taxon>
        <taxon>Menidia</taxon>
    </lineage>
</organism>
<feature type="region of interest" description="Disordered" evidence="1">
    <location>
        <begin position="149"/>
        <end position="170"/>
    </location>
</feature>
<comment type="caution">
    <text evidence="2">The sequence shown here is derived from an EMBL/GenBank/DDBJ whole genome shotgun (WGS) entry which is preliminary data.</text>
</comment>
<sequence length="238" mass="26386">MMTPSSHVFLMRNILHHYNCLKNAAVMDNLKKSLGQEVTLNSYGQAVLGTTEECGGERTGRLRCNGETEEWDGRPPWSLGDYRKTTESLNRVGYAIISVAAISWDGSAFPETVFPEEAGILQVFCRSSVFLMFGLTRHPKRLKTRIQEAGPALRKNKDGSHRGPGPEPGIRSGLGLRPLWFHRSRGILCGRLWAKGAIQAEIFHRSEVGSVIRRTVMVSQDNIPAASGERPKDTLDSP</sequence>
<protein>
    <submittedName>
        <fullName evidence="2">(Atlantic silverside) hypothetical protein</fullName>
    </submittedName>
</protein>
<dbReference type="AlphaFoldDB" id="A0A8S4BST5"/>
<evidence type="ECO:0000256" key="1">
    <source>
        <dbReference type="SAM" id="MobiDB-lite"/>
    </source>
</evidence>
<reference evidence="2" key="1">
    <citation type="submission" date="2021-05" db="EMBL/GenBank/DDBJ databases">
        <authorList>
            <person name="Tigano A."/>
        </authorList>
    </citation>
    <scope>NUCLEOTIDE SEQUENCE</scope>
</reference>
<dbReference type="Proteomes" id="UP000677803">
    <property type="component" value="Unassembled WGS sequence"/>
</dbReference>
<evidence type="ECO:0000313" key="2">
    <source>
        <dbReference type="EMBL" id="CAG6021997.1"/>
    </source>
</evidence>
<name>A0A8S4BST5_9TELE</name>
<gene>
    <name evidence="2" type="ORF">MMEN_LOCUS22189</name>
</gene>
<accession>A0A8S4BST5</accession>